<dbReference type="InterPro" id="IPR036736">
    <property type="entry name" value="ACP-like_sf"/>
</dbReference>
<dbReference type="EMBL" id="JBFALK010000002">
    <property type="protein sequence ID" value="MEV0967841.1"/>
    <property type="molecule type" value="Genomic_DNA"/>
</dbReference>
<dbReference type="InterPro" id="IPR006162">
    <property type="entry name" value="Ppantetheine_attach_site"/>
</dbReference>
<comment type="caution">
    <text evidence="4">The sequence shown here is derived from an EMBL/GenBank/DDBJ whole genome shotgun (WGS) entry which is preliminary data.</text>
</comment>
<evidence type="ECO:0000259" key="3">
    <source>
        <dbReference type="PROSITE" id="PS50075"/>
    </source>
</evidence>
<accession>A0ABV3G8F2</accession>
<keyword evidence="2" id="KW-0597">Phosphoprotein</keyword>
<evidence type="ECO:0000313" key="4">
    <source>
        <dbReference type="EMBL" id="MEV0967841.1"/>
    </source>
</evidence>
<dbReference type="InterPro" id="IPR020806">
    <property type="entry name" value="PKS_PP-bd"/>
</dbReference>
<evidence type="ECO:0000313" key="5">
    <source>
        <dbReference type="Proteomes" id="UP001551675"/>
    </source>
</evidence>
<dbReference type="RefSeq" id="WP_061257471.1">
    <property type="nucleotide sequence ID" value="NZ_JBFALK010000002.1"/>
</dbReference>
<gene>
    <name evidence="4" type="ORF">AB0I59_04340</name>
</gene>
<dbReference type="InterPro" id="IPR009081">
    <property type="entry name" value="PP-bd_ACP"/>
</dbReference>
<dbReference type="Gene3D" id="1.10.1200.10">
    <property type="entry name" value="ACP-like"/>
    <property type="match status" value="1"/>
</dbReference>
<dbReference type="PROSITE" id="PS00012">
    <property type="entry name" value="PHOSPHOPANTETHEINE"/>
    <property type="match status" value="1"/>
</dbReference>
<proteinExistence type="predicted"/>
<dbReference type="SUPFAM" id="SSF47336">
    <property type="entry name" value="ACP-like"/>
    <property type="match status" value="1"/>
</dbReference>
<reference evidence="4 5" key="1">
    <citation type="submission" date="2024-06" db="EMBL/GenBank/DDBJ databases">
        <title>The Natural Products Discovery Center: Release of the First 8490 Sequenced Strains for Exploring Actinobacteria Biosynthetic Diversity.</title>
        <authorList>
            <person name="Kalkreuter E."/>
            <person name="Kautsar S.A."/>
            <person name="Yang D."/>
            <person name="Bader C.D."/>
            <person name="Teijaro C.N."/>
            <person name="Fluegel L."/>
            <person name="Davis C.M."/>
            <person name="Simpson J.R."/>
            <person name="Lauterbach L."/>
            <person name="Steele A.D."/>
            <person name="Gui C."/>
            <person name="Meng S."/>
            <person name="Li G."/>
            <person name="Viehrig K."/>
            <person name="Ye F."/>
            <person name="Su P."/>
            <person name="Kiefer A.F."/>
            <person name="Nichols A."/>
            <person name="Cepeda A.J."/>
            <person name="Yan W."/>
            <person name="Fan B."/>
            <person name="Jiang Y."/>
            <person name="Adhikari A."/>
            <person name="Zheng C.-J."/>
            <person name="Schuster L."/>
            <person name="Cowan T.M."/>
            <person name="Smanski M.J."/>
            <person name="Chevrette M.G."/>
            <person name="De Carvalho L.P.S."/>
            <person name="Shen B."/>
        </authorList>
    </citation>
    <scope>NUCLEOTIDE SEQUENCE [LARGE SCALE GENOMIC DNA]</scope>
    <source>
        <strain evidence="4 5">NPDC050100</strain>
    </source>
</reference>
<sequence>MPEFTMEDLKQTLRAIAGEDEQVDLDGDISDVSLADLGYDSLALLELASQVEKRYGVVIPDDAVHEMVTPRATLAYINGRLADTVEVA</sequence>
<dbReference type="Proteomes" id="UP001551675">
    <property type="component" value="Unassembled WGS sequence"/>
</dbReference>
<name>A0ABV3G8F2_MICGL</name>
<keyword evidence="5" id="KW-1185">Reference proteome</keyword>
<dbReference type="PROSITE" id="PS50075">
    <property type="entry name" value="CARRIER"/>
    <property type="match status" value="1"/>
</dbReference>
<evidence type="ECO:0000256" key="2">
    <source>
        <dbReference type="ARBA" id="ARBA00022553"/>
    </source>
</evidence>
<dbReference type="SMART" id="SM00823">
    <property type="entry name" value="PKS_PP"/>
    <property type="match status" value="1"/>
</dbReference>
<feature type="domain" description="Carrier" evidence="3">
    <location>
        <begin position="7"/>
        <end position="81"/>
    </location>
</feature>
<evidence type="ECO:0000256" key="1">
    <source>
        <dbReference type="ARBA" id="ARBA00022450"/>
    </source>
</evidence>
<organism evidence="4 5">
    <name type="scientific">Microtetraspora glauca</name>
    <dbReference type="NCBI Taxonomy" id="1996"/>
    <lineage>
        <taxon>Bacteria</taxon>
        <taxon>Bacillati</taxon>
        <taxon>Actinomycetota</taxon>
        <taxon>Actinomycetes</taxon>
        <taxon>Streptosporangiales</taxon>
        <taxon>Streptosporangiaceae</taxon>
        <taxon>Microtetraspora</taxon>
    </lineage>
</organism>
<dbReference type="Pfam" id="PF00550">
    <property type="entry name" value="PP-binding"/>
    <property type="match status" value="1"/>
</dbReference>
<keyword evidence="1" id="KW-0596">Phosphopantetheine</keyword>
<protein>
    <submittedName>
        <fullName evidence="4">Acyl carrier protein</fullName>
    </submittedName>
</protein>